<feature type="transmembrane region" description="Helical" evidence="7">
    <location>
        <begin position="39"/>
        <end position="63"/>
    </location>
</feature>
<evidence type="ECO:0000259" key="8">
    <source>
        <dbReference type="Pfam" id="PF02683"/>
    </source>
</evidence>
<evidence type="ECO:0000256" key="5">
    <source>
        <dbReference type="ARBA" id="ARBA00022989"/>
    </source>
</evidence>
<dbReference type="InterPro" id="IPR003834">
    <property type="entry name" value="Cyt_c_assmbl_TM_dom"/>
</dbReference>
<feature type="transmembrane region" description="Helical" evidence="7">
    <location>
        <begin position="6"/>
        <end position="27"/>
    </location>
</feature>
<feature type="transmembrane region" description="Helical" evidence="7">
    <location>
        <begin position="155"/>
        <end position="177"/>
    </location>
</feature>
<dbReference type="PANTHER" id="PTHR31272:SF9">
    <property type="entry name" value="BLL1027 PROTEIN"/>
    <property type="match status" value="1"/>
</dbReference>
<name>A0A7L9WSU2_9RHOB</name>
<evidence type="ECO:0000256" key="4">
    <source>
        <dbReference type="ARBA" id="ARBA00022748"/>
    </source>
</evidence>
<evidence type="ECO:0000313" key="10">
    <source>
        <dbReference type="Proteomes" id="UP000594118"/>
    </source>
</evidence>
<dbReference type="PANTHER" id="PTHR31272">
    <property type="entry name" value="CYTOCHROME C-TYPE BIOGENESIS PROTEIN HI_1454-RELATED"/>
    <property type="match status" value="1"/>
</dbReference>
<dbReference type="InterPro" id="IPR051790">
    <property type="entry name" value="Cytochrome_c-biogenesis_DsbD"/>
</dbReference>
<dbReference type="AlphaFoldDB" id="A0A7L9WSU2"/>
<feature type="transmembrane region" description="Helical" evidence="7">
    <location>
        <begin position="75"/>
        <end position="99"/>
    </location>
</feature>
<dbReference type="GO" id="GO:0016020">
    <property type="term" value="C:membrane"/>
    <property type="evidence" value="ECO:0007669"/>
    <property type="project" value="UniProtKB-SubCell"/>
</dbReference>
<feature type="transmembrane region" description="Helical" evidence="7">
    <location>
        <begin position="189"/>
        <end position="208"/>
    </location>
</feature>
<dbReference type="Pfam" id="PF02683">
    <property type="entry name" value="DsbD_TM"/>
    <property type="match status" value="1"/>
</dbReference>
<evidence type="ECO:0000256" key="7">
    <source>
        <dbReference type="SAM" id="Phobius"/>
    </source>
</evidence>
<feature type="transmembrane region" description="Helical" evidence="7">
    <location>
        <begin position="120"/>
        <end position="143"/>
    </location>
</feature>
<keyword evidence="6 7" id="KW-0472">Membrane</keyword>
<proteinExistence type="inferred from homology"/>
<protein>
    <submittedName>
        <fullName evidence="9">Cytochrome c biogenesis protein CcdA</fullName>
    </submittedName>
</protein>
<feature type="domain" description="Cytochrome C biogenesis protein transmembrane" evidence="8">
    <location>
        <begin position="4"/>
        <end position="209"/>
    </location>
</feature>
<keyword evidence="5 7" id="KW-1133">Transmembrane helix</keyword>
<gene>
    <name evidence="9" type="ORF">F3W81_15830</name>
</gene>
<accession>A0A7L9WSU2</accession>
<keyword evidence="4" id="KW-0201">Cytochrome c-type biogenesis</keyword>
<dbReference type="RefSeq" id="WP_193080146.1">
    <property type="nucleotide sequence ID" value="NZ_CP045201.1"/>
</dbReference>
<reference evidence="9 10" key="1">
    <citation type="submission" date="2019-10" db="EMBL/GenBank/DDBJ databases">
        <title>Pseudopuniceibacterium sp. HQ09 islated from Antarctica.</title>
        <authorList>
            <person name="Liao L."/>
            <person name="Su S."/>
            <person name="Chen B."/>
            <person name="Yu Y."/>
        </authorList>
    </citation>
    <scope>NUCLEOTIDE SEQUENCE [LARGE SCALE GENOMIC DNA]</scope>
    <source>
        <strain evidence="9 10">HQ09</strain>
    </source>
</reference>
<evidence type="ECO:0000256" key="6">
    <source>
        <dbReference type="ARBA" id="ARBA00023136"/>
    </source>
</evidence>
<evidence type="ECO:0000256" key="1">
    <source>
        <dbReference type="ARBA" id="ARBA00004141"/>
    </source>
</evidence>
<sequence>MELVFAYVAGLLTLINPCVLPVLPVVIGSALQTSPRGPLALAAGLSLSFVVLGVFVTSFGFLLGVTEENISKIGAVVMIGFGFIMLSPQLSSAFSTASAGVAMRADAHFGRLKPEGLSGLFLGGLLLGAVWSPCIGPTLGAAISLAAMGQALGRAAVIMTAFAFGVSTLILVLGFGARRVLLRYRGLAYRARPVLGGVFILVGLAILLRLHHSVEAWAIDVLPPWLLDLSVRF</sequence>
<keyword evidence="3 7" id="KW-0812">Transmembrane</keyword>
<evidence type="ECO:0000256" key="3">
    <source>
        <dbReference type="ARBA" id="ARBA00022692"/>
    </source>
</evidence>
<comment type="subcellular location">
    <subcellularLocation>
        <location evidence="1">Membrane</location>
        <topology evidence="1">Multi-pass membrane protein</topology>
    </subcellularLocation>
</comment>
<organism evidence="9 10">
    <name type="scientific">Pseudooceanicola spongiae</name>
    <dbReference type="NCBI Taxonomy" id="2613965"/>
    <lineage>
        <taxon>Bacteria</taxon>
        <taxon>Pseudomonadati</taxon>
        <taxon>Pseudomonadota</taxon>
        <taxon>Alphaproteobacteria</taxon>
        <taxon>Rhodobacterales</taxon>
        <taxon>Paracoccaceae</taxon>
        <taxon>Pseudooceanicola</taxon>
    </lineage>
</organism>
<dbReference type="EMBL" id="CP045201">
    <property type="protein sequence ID" value="QOL82170.1"/>
    <property type="molecule type" value="Genomic_DNA"/>
</dbReference>
<evidence type="ECO:0000313" key="9">
    <source>
        <dbReference type="EMBL" id="QOL82170.1"/>
    </source>
</evidence>
<comment type="similarity">
    <text evidence="2">Belongs to the DsbD family.</text>
</comment>
<dbReference type="GO" id="GO:0017004">
    <property type="term" value="P:cytochrome complex assembly"/>
    <property type="evidence" value="ECO:0007669"/>
    <property type="project" value="UniProtKB-KW"/>
</dbReference>
<dbReference type="Proteomes" id="UP000594118">
    <property type="component" value="Chromosome"/>
</dbReference>
<evidence type="ECO:0000256" key="2">
    <source>
        <dbReference type="ARBA" id="ARBA00006143"/>
    </source>
</evidence>
<keyword evidence="10" id="KW-1185">Reference proteome</keyword>
<dbReference type="KEGG" id="pshq:F3W81_15830"/>